<dbReference type="AlphaFoldDB" id="A0A2R5FA60"/>
<dbReference type="OrthoDB" id="5298834at2"/>
<name>A0A2R5FA60_9PROT</name>
<feature type="domain" description="SPOR" evidence="3">
    <location>
        <begin position="207"/>
        <end position="285"/>
    </location>
</feature>
<dbReference type="SUPFAM" id="SSF110997">
    <property type="entry name" value="Sporulation related repeat"/>
    <property type="match status" value="1"/>
</dbReference>
<proteinExistence type="predicted"/>
<dbReference type="GO" id="GO:0032153">
    <property type="term" value="C:cell division site"/>
    <property type="evidence" value="ECO:0007669"/>
    <property type="project" value="TreeGrafter"/>
</dbReference>
<keyword evidence="2" id="KW-0472">Membrane</keyword>
<keyword evidence="2" id="KW-0812">Transmembrane</keyword>
<reference evidence="4 5" key="1">
    <citation type="journal article" date="2018" name="Environ. Microbiol.">
        <title>Isolation and genomic characterization of Novimethylophilus kurashikiensis gen. nov. sp. nov., a new lanthanide-dependent methylotrophic species of Methylophilaceae.</title>
        <authorList>
            <person name="Lv H."/>
            <person name="Sahin N."/>
            <person name="Tani A."/>
        </authorList>
    </citation>
    <scope>NUCLEOTIDE SEQUENCE [LARGE SCALE GENOMIC DNA]</scope>
    <source>
        <strain evidence="4 5">La2-4</strain>
    </source>
</reference>
<feature type="region of interest" description="Disordered" evidence="1">
    <location>
        <begin position="43"/>
        <end position="213"/>
    </location>
</feature>
<dbReference type="GO" id="GO:0030428">
    <property type="term" value="C:cell septum"/>
    <property type="evidence" value="ECO:0007669"/>
    <property type="project" value="TreeGrafter"/>
</dbReference>
<evidence type="ECO:0000259" key="3">
    <source>
        <dbReference type="PROSITE" id="PS51724"/>
    </source>
</evidence>
<dbReference type="RefSeq" id="WP_109016279.1">
    <property type="nucleotide sequence ID" value="NZ_BDOQ01000013.1"/>
</dbReference>
<dbReference type="InterPro" id="IPR007730">
    <property type="entry name" value="SPOR-like_dom"/>
</dbReference>
<dbReference type="InterPro" id="IPR052521">
    <property type="entry name" value="Cell_div_SPOR-domain"/>
</dbReference>
<protein>
    <submittedName>
        <fullName evidence="4">DedD protein</fullName>
    </submittedName>
</protein>
<evidence type="ECO:0000256" key="1">
    <source>
        <dbReference type="SAM" id="MobiDB-lite"/>
    </source>
</evidence>
<dbReference type="Gene3D" id="3.30.70.1070">
    <property type="entry name" value="Sporulation related repeat"/>
    <property type="match status" value="1"/>
</dbReference>
<sequence>MAAEQLTDKENQFKRRARRRLVGAVALVLLMVTVLPLVLDDRNSHSPSQPEIAITIPSQDGPEFNSKIIPVAAPQQTESPKSNPNPPLMTQQPVADTHQAAEPKPAAVAESMVKPQSQPEPKAPADKPQESAKAAHEPAKKADETKPHEAAPVAEKPESKPAAKQEAKSSEAKPTVSKPAESKVAEAKSSEIKPAESKSNESKPTAAAKKGSVSIQIGVFSDAEKVKALKGKLADKGAHCYTENLDTANGVKIRLRCGPYADKPQAQQVLERVKNAGFDGILVTNQ</sequence>
<feature type="transmembrane region" description="Helical" evidence="2">
    <location>
        <begin position="21"/>
        <end position="39"/>
    </location>
</feature>
<evidence type="ECO:0000313" key="5">
    <source>
        <dbReference type="Proteomes" id="UP000245081"/>
    </source>
</evidence>
<evidence type="ECO:0000256" key="2">
    <source>
        <dbReference type="SAM" id="Phobius"/>
    </source>
</evidence>
<dbReference type="PANTHER" id="PTHR38687:SF1">
    <property type="entry name" value="CELL DIVISION PROTEIN DEDD"/>
    <property type="match status" value="1"/>
</dbReference>
<feature type="compositionally biased region" description="Basic and acidic residues" evidence="1">
    <location>
        <begin position="180"/>
        <end position="201"/>
    </location>
</feature>
<keyword evidence="5" id="KW-1185">Reference proteome</keyword>
<dbReference type="GO" id="GO:0032506">
    <property type="term" value="P:cytokinetic process"/>
    <property type="evidence" value="ECO:0007669"/>
    <property type="project" value="TreeGrafter"/>
</dbReference>
<dbReference type="Pfam" id="PF05036">
    <property type="entry name" value="SPOR"/>
    <property type="match status" value="1"/>
</dbReference>
<dbReference type="InterPro" id="IPR036680">
    <property type="entry name" value="SPOR-like_sf"/>
</dbReference>
<dbReference type="PANTHER" id="PTHR38687">
    <property type="entry name" value="CELL DIVISION PROTEIN DEDD-RELATED"/>
    <property type="match status" value="1"/>
</dbReference>
<gene>
    <name evidence="4" type="primary">dedD</name>
    <name evidence="4" type="ORF">NMK_2725</name>
</gene>
<feature type="compositionally biased region" description="Polar residues" evidence="1">
    <location>
        <begin position="74"/>
        <end position="94"/>
    </location>
</feature>
<dbReference type="GO" id="GO:0042834">
    <property type="term" value="F:peptidoglycan binding"/>
    <property type="evidence" value="ECO:0007669"/>
    <property type="project" value="InterPro"/>
</dbReference>
<evidence type="ECO:0000313" key="4">
    <source>
        <dbReference type="EMBL" id="GBG15122.1"/>
    </source>
</evidence>
<dbReference type="EMBL" id="BDOQ01000013">
    <property type="protein sequence ID" value="GBG15122.1"/>
    <property type="molecule type" value="Genomic_DNA"/>
</dbReference>
<accession>A0A2R5FA60</accession>
<comment type="caution">
    <text evidence="4">The sequence shown here is derived from an EMBL/GenBank/DDBJ whole genome shotgun (WGS) entry which is preliminary data.</text>
</comment>
<feature type="compositionally biased region" description="Basic and acidic residues" evidence="1">
    <location>
        <begin position="123"/>
        <end position="171"/>
    </location>
</feature>
<dbReference type="PROSITE" id="PS51724">
    <property type="entry name" value="SPOR"/>
    <property type="match status" value="1"/>
</dbReference>
<keyword evidence="2" id="KW-1133">Transmembrane helix</keyword>
<dbReference type="Proteomes" id="UP000245081">
    <property type="component" value="Unassembled WGS sequence"/>
</dbReference>
<organism evidence="4 5">
    <name type="scientific">Novimethylophilus kurashikiensis</name>
    <dbReference type="NCBI Taxonomy" id="1825523"/>
    <lineage>
        <taxon>Bacteria</taxon>
        <taxon>Pseudomonadati</taxon>
        <taxon>Pseudomonadota</taxon>
        <taxon>Betaproteobacteria</taxon>
        <taxon>Nitrosomonadales</taxon>
        <taxon>Methylophilaceae</taxon>
        <taxon>Novimethylophilus</taxon>
    </lineage>
</organism>